<gene>
    <name evidence="1" type="ORF">ZOSMA_185G00460</name>
</gene>
<evidence type="ECO:0008006" key="3">
    <source>
        <dbReference type="Google" id="ProtNLM"/>
    </source>
</evidence>
<reference evidence="2" key="1">
    <citation type="journal article" date="2016" name="Nature">
        <title>The genome of the seagrass Zostera marina reveals angiosperm adaptation to the sea.</title>
        <authorList>
            <person name="Olsen J.L."/>
            <person name="Rouze P."/>
            <person name="Verhelst B."/>
            <person name="Lin Y.-C."/>
            <person name="Bayer T."/>
            <person name="Collen J."/>
            <person name="Dattolo E."/>
            <person name="De Paoli E."/>
            <person name="Dittami S."/>
            <person name="Maumus F."/>
            <person name="Michel G."/>
            <person name="Kersting A."/>
            <person name="Lauritano C."/>
            <person name="Lohaus R."/>
            <person name="Toepel M."/>
            <person name="Tonon T."/>
            <person name="Vanneste K."/>
            <person name="Amirebrahimi M."/>
            <person name="Brakel J."/>
            <person name="Bostroem C."/>
            <person name="Chovatia M."/>
            <person name="Grimwood J."/>
            <person name="Jenkins J.W."/>
            <person name="Jueterbock A."/>
            <person name="Mraz A."/>
            <person name="Stam W.T."/>
            <person name="Tice H."/>
            <person name="Bornberg-Bauer E."/>
            <person name="Green P.J."/>
            <person name="Pearson G.A."/>
            <person name="Procaccini G."/>
            <person name="Duarte C.M."/>
            <person name="Schmutz J."/>
            <person name="Reusch T.B.H."/>
            <person name="Van de Peer Y."/>
        </authorList>
    </citation>
    <scope>NUCLEOTIDE SEQUENCE [LARGE SCALE GENOMIC DNA]</scope>
    <source>
        <strain evidence="2">cv. Finnish</strain>
    </source>
</reference>
<dbReference type="OMA" id="CYSNIDL"/>
<evidence type="ECO:0000313" key="1">
    <source>
        <dbReference type="EMBL" id="KMZ71227.1"/>
    </source>
</evidence>
<dbReference type="InterPro" id="IPR032675">
    <property type="entry name" value="LRR_dom_sf"/>
</dbReference>
<dbReference type="SUPFAM" id="SSF81383">
    <property type="entry name" value="F-box domain"/>
    <property type="match status" value="1"/>
</dbReference>
<dbReference type="GO" id="GO:1905761">
    <property type="term" value="F:SCF ubiquitin ligase complex binding"/>
    <property type="evidence" value="ECO:0000318"/>
    <property type="project" value="GO_Central"/>
</dbReference>
<evidence type="ECO:0000313" key="2">
    <source>
        <dbReference type="Proteomes" id="UP000036987"/>
    </source>
</evidence>
<name>A0A0K9PSN4_ZOSMR</name>
<comment type="caution">
    <text evidence="1">The sequence shown here is derived from an EMBL/GenBank/DDBJ whole genome shotgun (WGS) entry which is preliminary data.</text>
</comment>
<dbReference type="STRING" id="29655.A0A0K9PSN4"/>
<dbReference type="OrthoDB" id="10257471at2759"/>
<dbReference type="EMBL" id="LFYR01000684">
    <property type="protein sequence ID" value="KMZ71227.1"/>
    <property type="molecule type" value="Genomic_DNA"/>
</dbReference>
<organism evidence="1 2">
    <name type="scientific">Zostera marina</name>
    <name type="common">Eelgrass</name>
    <dbReference type="NCBI Taxonomy" id="29655"/>
    <lineage>
        <taxon>Eukaryota</taxon>
        <taxon>Viridiplantae</taxon>
        <taxon>Streptophyta</taxon>
        <taxon>Embryophyta</taxon>
        <taxon>Tracheophyta</taxon>
        <taxon>Spermatophyta</taxon>
        <taxon>Magnoliopsida</taxon>
        <taxon>Liliopsida</taxon>
        <taxon>Zosteraceae</taxon>
        <taxon>Zostera</taxon>
    </lineage>
</organism>
<protein>
    <recommendedName>
        <fullName evidence="3">F-box domain-containing protein</fullName>
    </recommendedName>
</protein>
<proteinExistence type="predicted"/>
<dbReference type="Gene3D" id="3.80.10.10">
    <property type="entry name" value="Ribonuclease Inhibitor"/>
    <property type="match status" value="2"/>
</dbReference>
<dbReference type="SUPFAM" id="SSF52047">
    <property type="entry name" value="RNI-like"/>
    <property type="match status" value="1"/>
</dbReference>
<keyword evidence="2" id="KW-1185">Reference proteome</keyword>
<accession>A0A0K9PSN4</accession>
<dbReference type="InterPro" id="IPR036047">
    <property type="entry name" value="F-box-like_dom_sf"/>
</dbReference>
<dbReference type="AlphaFoldDB" id="A0A0K9PSN4"/>
<sequence length="499" mass="56199">MGLELGIRVEYNLSSSSWLNPETTLMDSPFVPTPALTPSTVTADAVSDQFLFDSFLTSNASVDDLLAGIVANRSDLFEKISAVEWFSSLGSKMIEASRKYQRPFDRKQNTVAWPLPSNLSVMIFSKLDTKTQCYVSATCCMFNKFVQDPLCYAHIDLRKVSLKLDNSVVFRMIERAGKYLRSLKLGMWSKKCPELSSSLTTYIGNRFNQSARPWKETKSNRPRNGLDNLCLLALSINGGASGGFLRSLHLYNIKKMDNSALYIALSACKYLVELEIIGMNKHITLGKMFQCLSTNCPLLERLFFELHPNGSSNLLVQICKEFVNGCPGLTTLSLRKIVLTDKKINILTKGLSKLKSIDFSTSYISSTGKFLRKFAENLNCLEILVLHNCVGISEVELAQFLSMCLSGNCKSLKYLGFSVDHFYRHSETLSECLRSSISRIQTERHDIHLVTQSPKMMRISDDDDEDNEEDGIYLLTKSLSKSISDDNEEDVKKKDMIYI</sequence>
<dbReference type="Proteomes" id="UP000036987">
    <property type="component" value="Unassembled WGS sequence"/>
</dbReference>